<accession>A0A8S1ETV7</accession>
<dbReference type="OrthoDB" id="5877713at2759"/>
<dbReference type="InterPro" id="IPR017907">
    <property type="entry name" value="Znf_RING_CS"/>
</dbReference>
<keyword evidence="2 4" id="KW-0863">Zinc-finger</keyword>
<keyword evidence="1" id="KW-0479">Metal-binding</keyword>
<dbReference type="PANTHER" id="PTHR22791">
    <property type="entry name" value="RING-TYPE DOMAIN-CONTAINING PROTEIN"/>
    <property type="match status" value="1"/>
</dbReference>
<feature type="region of interest" description="Disordered" evidence="5">
    <location>
        <begin position="106"/>
        <end position="126"/>
    </location>
</feature>
<evidence type="ECO:0000259" key="6">
    <source>
        <dbReference type="PROSITE" id="PS50089"/>
    </source>
</evidence>
<name>A0A8S1ETV7_9PELO</name>
<feature type="domain" description="RING-type" evidence="6">
    <location>
        <begin position="23"/>
        <end position="69"/>
    </location>
</feature>
<dbReference type="GO" id="GO:0061630">
    <property type="term" value="F:ubiquitin protein ligase activity"/>
    <property type="evidence" value="ECO:0007669"/>
    <property type="project" value="TreeGrafter"/>
</dbReference>
<keyword evidence="3" id="KW-0862">Zinc</keyword>
<organism evidence="7 8">
    <name type="scientific">Caenorhabditis bovis</name>
    <dbReference type="NCBI Taxonomy" id="2654633"/>
    <lineage>
        <taxon>Eukaryota</taxon>
        <taxon>Metazoa</taxon>
        <taxon>Ecdysozoa</taxon>
        <taxon>Nematoda</taxon>
        <taxon>Chromadorea</taxon>
        <taxon>Rhabditida</taxon>
        <taxon>Rhabditina</taxon>
        <taxon>Rhabditomorpha</taxon>
        <taxon>Rhabditoidea</taxon>
        <taxon>Rhabditidae</taxon>
        <taxon>Peloderinae</taxon>
        <taxon>Caenorhabditis</taxon>
    </lineage>
</organism>
<dbReference type="AlphaFoldDB" id="A0A8S1ETV7"/>
<dbReference type="Gene3D" id="3.30.40.10">
    <property type="entry name" value="Zinc/RING finger domain, C3HC4 (zinc finger)"/>
    <property type="match status" value="1"/>
</dbReference>
<evidence type="ECO:0000313" key="7">
    <source>
        <dbReference type="EMBL" id="CAB3407132.1"/>
    </source>
</evidence>
<evidence type="ECO:0000256" key="4">
    <source>
        <dbReference type="PROSITE-ProRule" id="PRU00175"/>
    </source>
</evidence>
<dbReference type="PANTHER" id="PTHR22791:SF34">
    <property type="entry name" value="RING-TYPE DOMAIN-CONTAINING PROTEIN"/>
    <property type="match status" value="1"/>
</dbReference>
<comment type="caution">
    <text evidence="7">The sequence shown here is derived from an EMBL/GenBank/DDBJ whole genome shotgun (WGS) entry which is preliminary data.</text>
</comment>
<protein>
    <recommendedName>
        <fullName evidence="6">RING-type domain-containing protein</fullName>
    </recommendedName>
</protein>
<proteinExistence type="predicted"/>
<dbReference type="EMBL" id="CADEPM010000006">
    <property type="protein sequence ID" value="CAB3407132.1"/>
    <property type="molecule type" value="Genomic_DNA"/>
</dbReference>
<sequence>MSAENTTNAAPWLLEAVDSTHTCRICYEEFNEKNKVPRILWCGHTFCMQCLVSWMRVNHATFPTCPVCRKVTKQVITSLPINFQLMQLLQKLALTGENAEADDISSTVATTGNETDNAPARRPTDFRNVDRSSLSLLEKIYVFQEQMRELKDDLSNEIYESITRNDNNFHLHQCTAHMEEIETHIDFLINVCGNDAFNEIISDSELDDEDEIDDFDNSDFSDTSFNIERRIRDRDIAVGITNMLSGFNIQELASPFWIESDDISSQYTLDIFVPEVNAQGSNVMRCVVCECMVPLGGEDAHISGRRHQLNNERRLRNEPIITADEWREQNHMRYGSRHRNNNLNRQF</sequence>
<gene>
    <name evidence="7" type="ORF">CBOVIS_LOCUS9106</name>
</gene>
<dbReference type="InterPro" id="IPR013083">
    <property type="entry name" value="Znf_RING/FYVE/PHD"/>
</dbReference>
<dbReference type="PROSITE" id="PS00518">
    <property type="entry name" value="ZF_RING_1"/>
    <property type="match status" value="1"/>
</dbReference>
<dbReference type="Proteomes" id="UP000494206">
    <property type="component" value="Unassembled WGS sequence"/>
</dbReference>
<dbReference type="GO" id="GO:0016567">
    <property type="term" value="P:protein ubiquitination"/>
    <property type="evidence" value="ECO:0007669"/>
    <property type="project" value="TreeGrafter"/>
</dbReference>
<dbReference type="SUPFAM" id="SSF57850">
    <property type="entry name" value="RING/U-box"/>
    <property type="match status" value="1"/>
</dbReference>
<dbReference type="Pfam" id="PF13445">
    <property type="entry name" value="zf-RING_UBOX"/>
    <property type="match status" value="1"/>
</dbReference>
<reference evidence="7 8" key="1">
    <citation type="submission" date="2020-04" db="EMBL/GenBank/DDBJ databases">
        <authorList>
            <person name="Laetsch R D."/>
            <person name="Stevens L."/>
            <person name="Kumar S."/>
            <person name="Blaxter L. M."/>
        </authorList>
    </citation>
    <scope>NUCLEOTIDE SEQUENCE [LARGE SCALE GENOMIC DNA]</scope>
</reference>
<evidence type="ECO:0000313" key="8">
    <source>
        <dbReference type="Proteomes" id="UP000494206"/>
    </source>
</evidence>
<evidence type="ECO:0000256" key="3">
    <source>
        <dbReference type="ARBA" id="ARBA00022833"/>
    </source>
</evidence>
<evidence type="ECO:0000256" key="1">
    <source>
        <dbReference type="ARBA" id="ARBA00022723"/>
    </source>
</evidence>
<dbReference type="PROSITE" id="PS50089">
    <property type="entry name" value="ZF_RING_2"/>
    <property type="match status" value="1"/>
</dbReference>
<evidence type="ECO:0000256" key="5">
    <source>
        <dbReference type="SAM" id="MobiDB-lite"/>
    </source>
</evidence>
<dbReference type="SMART" id="SM00184">
    <property type="entry name" value="RING"/>
    <property type="match status" value="1"/>
</dbReference>
<evidence type="ECO:0000256" key="2">
    <source>
        <dbReference type="ARBA" id="ARBA00022771"/>
    </source>
</evidence>
<dbReference type="InterPro" id="IPR051435">
    <property type="entry name" value="RING_finger_E3_ubiq-ligases"/>
</dbReference>
<dbReference type="InterPro" id="IPR027370">
    <property type="entry name" value="Znf-RING_euk"/>
</dbReference>
<feature type="compositionally biased region" description="Polar residues" evidence="5">
    <location>
        <begin position="106"/>
        <end position="116"/>
    </location>
</feature>
<dbReference type="InterPro" id="IPR001841">
    <property type="entry name" value="Znf_RING"/>
</dbReference>
<keyword evidence="8" id="KW-1185">Reference proteome</keyword>
<dbReference type="GO" id="GO:0008270">
    <property type="term" value="F:zinc ion binding"/>
    <property type="evidence" value="ECO:0007669"/>
    <property type="project" value="UniProtKB-KW"/>
</dbReference>